<dbReference type="AlphaFoldDB" id="A0A9N9D625"/>
<accession>A0A9N9D625</accession>
<evidence type="ECO:0000313" key="2">
    <source>
        <dbReference type="Proteomes" id="UP000789405"/>
    </source>
</evidence>
<protein>
    <submittedName>
        <fullName evidence="1">28792_t:CDS:1</fullName>
    </submittedName>
</protein>
<proteinExistence type="predicted"/>
<evidence type="ECO:0000313" key="1">
    <source>
        <dbReference type="EMBL" id="CAG8624266.1"/>
    </source>
</evidence>
<dbReference type="Proteomes" id="UP000789405">
    <property type="component" value="Unassembled WGS sequence"/>
</dbReference>
<gene>
    <name evidence="1" type="ORF">DERYTH_LOCUS8803</name>
</gene>
<keyword evidence="2" id="KW-1185">Reference proteome</keyword>
<comment type="caution">
    <text evidence="1">The sequence shown here is derived from an EMBL/GenBank/DDBJ whole genome shotgun (WGS) entry which is preliminary data.</text>
</comment>
<reference evidence="1" key="1">
    <citation type="submission" date="2021-06" db="EMBL/GenBank/DDBJ databases">
        <authorList>
            <person name="Kallberg Y."/>
            <person name="Tangrot J."/>
            <person name="Rosling A."/>
        </authorList>
    </citation>
    <scope>NUCLEOTIDE SEQUENCE</scope>
    <source>
        <strain evidence="1">MA453B</strain>
    </source>
</reference>
<name>A0A9N9D625_9GLOM</name>
<sequence length="115" mass="13634">MNRINSNVDDTIREVKSQAKKINDNEFIQILKNYGDSNIINQFNEIYHNWKSLKLPNIIDSIIQRNEQEFNQKNDQIFETKRDQISNQHFISICDQIESKYSTGNLLKIMDIDVN</sequence>
<dbReference type="EMBL" id="CAJVPY010004627">
    <property type="protein sequence ID" value="CAG8624266.1"/>
    <property type="molecule type" value="Genomic_DNA"/>
</dbReference>
<feature type="non-terminal residue" evidence="1">
    <location>
        <position position="115"/>
    </location>
</feature>
<organism evidence="1 2">
    <name type="scientific">Dentiscutata erythropus</name>
    <dbReference type="NCBI Taxonomy" id="1348616"/>
    <lineage>
        <taxon>Eukaryota</taxon>
        <taxon>Fungi</taxon>
        <taxon>Fungi incertae sedis</taxon>
        <taxon>Mucoromycota</taxon>
        <taxon>Glomeromycotina</taxon>
        <taxon>Glomeromycetes</taxon>
        <taxon>Diversisporales</taxon>
        <taxon>Gigasporaceae</taxon>
        <taxon>Dentiscutata</taxon>
    </lineage>
</organism>